<name>A0AAV7HD34_DENCH</name>
<accession>A0AAV7HD34</accession>
<organism evidence="2 3">
    <name type="scientific">Dendrobium chrysotoxum</name>
    <name type="common">Orchid</name>
    <dbReference type="NCBI Taxonomy" id="161865"/>
    <lineage>
        <taxon>Eukaryota</taxon>
        <taxon>Viridiplantae</taxon>
        <taxon>Streptophyta</taxon>
        <taxon>Embryophyta</taxon>
        <taxon>Tracheophyta</taxon>
        <taxon>Spermatophyta</taxon>
        <taxon>Magnoliopsida</taxon>
        <taxon>Liliopsida</taxon>
        <taxon>Asparagales</taxon>
        <taxon>Orchidaceae</taxon>
        <taxon>Epidendroideae</taxon>
        <taxon>Malaxideae</taxon>
        <taxon>Dendrobiinae</taxon>
        <taxon>Dendrobium</taxon>
    </lineage>
</organism>
<dbReference type="AlphaFoldDB" id="A0AAV7HD34"/>
<reference evidence="2 3" key="1">
    <citation type="journal article" date="2021" name="Hortic Res">
        <title>Chromosome-scale assembly of the Dendrobium chrysotoxum genome enhances the understanding of orchid evolution.</title>
        <authorList>
            <person name="Zhang Y."/>
            <person name="Zhang G.Q."/>
            <person name="Zhang D."/>
            <person name="Liu X.D."/>
            <person name="Xu X.Y."/>
            <person name="Sun W.H."/>
            <person name="Yu X."/>
            <person name="Zhu X."/>
            <person name="Wang Z.W."/>
            <person name="Zhao X."/>
            <person name="Zhong W.Y."/>
            <person name="Chen H."/>
            <person name="Yin W.L."/>
            <person name="Huang T."/>
            <person name="Niu S.C."/>
            <person name="Liu Z.J."/>
        </authorList>
    </citation>
    <scope>NUCLEOTIDE SEQUENCE [LARGE SCALE GENOMIC DNA]</scope>
    <source>
        <strain evidence="2">Lindl</strain>
    </source>
</reference>
<dbReference type="Proteomes" id="UP000775213">
    <property type="component" value="Unassembled WGS sequence"/>
</dbReference>
<feature type="compositionally biased region" description="Basic and acidic residues" evidence="1">
    <location>
        <begin position="109"/>
        <end position="119"/>
    </location>
</feature>
<proteinExistence type="predicted"/>
<comment type="caution">
    <text evidence="2">The sequence shown here is derived from an EMBL/GenBank/DDBJ whole genome shotgun (WGS) entry which is preliminary data.</text>
</comment>
<gene>
    <name evidence="2" type="ORF">IEQ34_003759</name>
</gene>
<evidence type="ECO:0000313" key="2">
    <source>
        <dbReference type="EMBL" id="KAH0466521.1"/>
    </source>
</evidence>
<evidence type="ECO:0000313" key="3">
    <source>
        <dbReference type="Proteomes" id="UP000775213"/>
    </source>
</evidence>
<sequence length="157" mass="18113">MPKGAKSEHRNPILALKLGNGIREKNLLRNRNRGMEFRFLLKPDNEVSVSIKIRNRMMKFRGGPLTSQRLPPHLAGVTPTRATEHTCNVGVETTVPFRVCHIKRPSSGEQRHEISHRSEQPSNQKRHRKSLLWVINLTSQRARIIPKIQVPKERVKK</sequence>
<evidence type="ECO:0000256" key="1">
    <source>
        <dbReference type="SAM" id="MobiDB-lite"/>
    </source>
</evidence>
<protein>
    <submittedName>
        <fullName evidence="2">Uncharacterized protein</fullName>
    </submittedName>
</protein>
<feature type="region of interest" description="Disordered" evidence="1">
    <location>
        <begin position="104"/>
        <end position="127"/>
    </location>
</feature>
<keyword evidence="3" id="KW-1185">Reference proteome</keyword>
<dbReference type="EMBL" id="JAGFBR010000005">
    <property type="protein sequence ID" value="KAH0466521.1"/>
    <property type="molecule type" value="Genomic_DNA"/>
</dbReference>